<proteinExistence type="predicted"/>
<evidence type="ECO:0008006" key="3">
    <source>
        <dbReference type="Google" id="ProtNLM"/>
    </source>
</evidence>
<comment type="caution">
    <text evidence="1">The sequence shown here is derived from an EMBL/GenBank/DDBJ whole genome shotgun (WGS) entry which is preliminary data.</text>
</comment>
<organism evidence="1 2">
    <name type="scientific">Candidatus Roizmanbacteria bacterium CG2_30_33_16</name>
    <dbReference type="NCBI Taxonomy" id="1805340"/>
    <lineage>
        <taxon>Bacteria</taxon>
        <taxon>Candidatus Roizmaniibacteriota</taxon>
    </lineage>
</organism>
<protein>
    <recommendedName>
        <fullName evidence="3">Endonuclease/exonuclease/phosphatase domain-containing protein</fullName>
    </recommendedName>
</protein>
<dbReference type="Proteomes" id="UP000183758">
    <property type="component" value="Unassembled WGS sequence"/>
</dbReference>
<gene>
    <name evidence="1" type="ORF">AUK04_01415</name>
</gene>
<dbReference type="SUPFAM" id="SSF56219">
    <property type="entry name" value="DNase I-like"/>
    <property type="match status" value="1"/>
</dbReference>
<dbReference type="Gene3D" id="3.60.10.10">
    <property type="entry name" value="Endonuclease/exonuclease/phosphatase"/>
    <property type="match status" value="1"/>
</dbReference>
<evidence type="ECO:0000313" key="2">
    <source>
        <dbReference type="Proteomes" id="UP000183758"/>
    </source>
</evidence>
<dbReference type="EMBL" id="MNZM01000033">
    <property type="protein sequence ID" value="OIP85194.1"/>
    <property type="molecule type" value="Genomic_DNA"/>
</dbReference>
<dbReference type="AlphaFoldDB" id="A0A1J5HTR5"/>
<accession>A0A1J5HTR5</accession>
<evidence type="ECO:0000313" key="1">
    <source>
        <dbReference type="EMBL" id="OIP85194.1"/>
    </source>
</evidence>
<name>A0A1J5HTR5_9BACT</name>
<reference evidence="1 2" key="1">
    <citation type="journal article" date="2016" name="Environ. Microbiol.">
        <title>Genomic resolution of a cold subsurface aquifer community provides metabolic insights for novel microbes adapted to high CO concentrations.</title>
        <authorList>
            <person name="Probst A.J."/>
            <person name="Castelle C.J."/>
            <person name="Singh A."/>
            <person name="Brown C.T."/>
            <person name="Anantharaman K."/>
            <person name="Sharon I."/>
            <person name="Hug L.A."/>
            <person name="Burstein D."/>
            <person name="Emerson J.B."/>
            <person name="Thomas B.C."/>
            <person name="Banfield J.F."/>
        </authorList>
    </citation>
    <scope>NUCLEOTIDE SEQUENCE [LARGE SCALE GENOMIC DNA]</scope>
    <source>
        <strain evidence="1">CG2_30_33_16</strain>
    </source>
</reference>
<sequence length="277" mass="32185">MKKIKKLVIVTYNIQFSQHPKEVKKTILKMANMGTSIFCLQEVLYRPDKTFIVNVLLNKLGSDWRAIYNLGKDESFLEMGNCIIWNNKVLDLEKEQKEFLPHSESLAIHEKIFSWIAGGITVPFQRRVIIGYFKYKNISIRVTSLHLDQNGGLINRKKQLSYLMGILNKNKSIRHEIICGDFNNFDLLKRGKEAIMQNETLGKYFVDISKDSGWTADLNKIDIKIGGVFFKLLIKNLHVHVRKKLDFIWTKNILSISCRKLYLKGSDHYPLIAHLDI</sequence>
<dbReference type="InterPro" id="IPR036691">
    <property type="entry name" value="Endo/exonu/phosph_ase_sf"/>
</dbReference>